<evidence type="ECO:0000313" key="4">
    <source>
        <dbReference type="EMBL" id="KAK8969396.1"/>
    </source>
</evidence>
<comment type="caution">
    <text evidence="4">The sequence shown here is derived from an EMBL/GenBank/DDBJ whole genome shotgun (WGS) entry which is preliminary data.</text>
</comment>
<dbReference type="InterPro" id="IPR056116">
    <property type="entry name" value="DUF7699"/>
</dbReference>
<feature type="compositionally biased region" description="Basic and acidic residues" evidence="1">
    <location>
        <begin position="98"/>
        <end position="111"/>
    </location>
</feature>
<dbReference type="PANTHER" id="PTHR35323:SF2">
    <property type="entry name" value="SAP DOMAIN-CONTAINING PROTEIN"/>
    <property type="match status" value="1"/>
</dbReference>
<feature type="compositionally biased region" description="Basic residues" evidence="1">
    <location>
        <begin position="372"/>
        <end position="387"/>
    </location>
</feature>
<feature type="region of interest" description="Disordered" evidence="1">
    <location>
        <begin position="283"/>
        <end position="405"/>
    </location>
</feature>
<feature type="compositionally biased region" description="Acidic residues" evidence="1">
    <location>
        <begin position="20"/>
        <end position="95"/>
    </location>
</feature>
<evidence type="ECO:0000259" key="2">
    <source>
        <dbReference type="Pfam" id="PF02037"/>
    </source>
</evidence>
<feature type="region of interest" description="Disordered" evidence="1">
    <location>
        <begin position="1"/>
        <end position="111"/>
    </location>
</feature>
<dbReference type="InterPro" id="IPR003034">
    <property type="entry name" value="SAP_dom"/>
</dbReference>
<evidence type="ECO:0000313" key="5">
    <source>
        <dbReference type="Proteomes" id="UP001412067"/>
    </source>
</evidence>
<protein>
    <submittedName>
        <fullName evidence="4">Zinc finger CCCH domain-containing protein 62</fullName>
    </submittedName>
</protein>
<organism evidence="4 5">
    <name type="scientific">Platanthera guangdongensis</name>
    <dbReference type="NCBI Taxonomy" id="2320717"/>
    <lineage>
        <taxon>Eukaryota</taxon>
        <taxon>Viridiplantae</taxon>
        <taxon>Streptophyta</taxon>
        <taxon>Embryophyta</taxon>
        <taxon>Tracheophyta</taxon>
        <taxon>Spermatophyta</taxon>
        <taxon>Magnoliopsida</taxon>
        <taxon>Liliopsida</taxon>
        <taxon>Asparagales</taxon>
        <taxon>Orchidaceae</taxon>
        <taxon>Orchidoideae</taxon>
        <taxon>Orchideae</taxon>
        <taxon>Orchidinae</taxon>
        <taxon>Platanthera</taxon>
    </lineage>
</organism>
<feature type="domain" description="SAP" evidence="2">
    <location>
        <begin position="124"/>
        <end position="159"/>
    </location>
</feature>
<dbReference type="EMBL" id="JBBWWR010000003">
    <property type="protein sequence ID" value="KAK8969396.1"/>
    <property type="molecule type" value="Genomic_DNA"/>
</dbReference>
<dbReference type="Pfam" id="PF24766">
    <property type="entry name" value="DUF7699"/>
    <property type="match status" value="1"/>
</dbReference>
<name>A0ABR2N174_9ASPA</name>
<sequence length="528" mass="60111">MAAAGSMLKGREAVFSISSSDEESDSWVGEGDEEDDDDDDGEGEEEYSQSEDEDYEDEESESDQEVCTDSDESSDEDEEYESVSDDQSNEDDDNNAGDPKEGKPTDDKLSDKVTDLLRQRFKKLDALKLEECKAYLRKHELMISGTKAECIQRILEHWRLKDGNGGRLYPKSTFTINCTGDVCKGDVVMFKQRVYEKFDKMSRSGKVLGKRTIVGRVVKESYGVAKQQHTFTVEVLWSKGVKPLPPLYPLLVKGRNLYRFRTFRQGWHNEAERCKVLEEKHRRGATARYTRASNQTRNCVGSKRQKKPSNSTKQPSKRLKNSEATRRKKQKEVSNSKTRINNLSSKKHVAAASSSRHSKKRGTKASSVSQSKKSKTKTSSSTHRRQVNHCVNEVDPHHISVPRPPLGHIYDDQHAQSHRRNNIAVASQTGRERFHIPTHNYDHNAGHVVPLMREPHRPQHHQSINEGANYFARPHFFHPSQFDPRGHLSHPYSSSFVQYGSGSSGHSFTPAAYDDKFSSFHFHRGRET</sequence>
<dbReference type="Pfam" id="PF02037">
    <property type="entry name" value="SAP"/>
    <property type="match status" value="1"/>
</dbReference>
<reference evidence="4 5" key="1">
    <citation type="journal article" date="2022" name="Nat. Plants">
        <title>Genomes of leafy and leafless Platanthera orchids illuminate the evolution of mycoheterotrophy.</title>
        <authorList>
            <person name="Li M.H."/>
            <person name="Liu K.W."/>
            <person name="Li Z."/>
            <person name="Lu H.C."/>
            <person name="Ye Q.L."/>
            <person name="Zhang D."/>
            <person name="Wang J.Y."/>
            <person name="Li Y.F."/>
            <person name="Zhong Z.M."/>
            <person name="Liu X."/>
            <person name="Yu X."/>
            <person name="Liu D.K."/>
            <person name="Tu X.D."/>
            <person name="Liu B."/>
            <person name="Hao Y."/>
            <person name="Liao X.Y."/>
            <person name="Jiang Y.T."/>
            <person name="Sun W.H."/>
            <person name="Chen J."/>
            <person name="Chen Y.Q."/>
            <person name="Ai Y."/>
            <person name="Zhai J.W."/>
            <person name="Wu S.S."/>
            <person name="Zhou Z."/>
            <person name="Hsiao Y.Y."/>
            <person name="Wu W.L."/>
            <person name="Chen Y.Y."/>
            <person name="Lin Y.F."/>
            <person name="Hsu J.L."/>
            <person name="Li C.Y."/>
            <person name="Wang Z.W."/>
            <person name="Zhao X."/>
            <person name="Zhong W.Y."/>
            <person name="Ma X.K."/>
            <person name="Ma L."/>
            <person name="Huang J."/>
            <person name="Chen G.Z."/>
            <person name="Huang M.Z."/>
            <person name="Huang L."/>
            <person name="Peng D.H."/>
            <person name="Luo Y.B."/>
            <person name="Zou S.Q."/>
            <person name="Chen S.P."/>
            <person name="Lan S."/>
            <person name="Tsai W.C."/>
            <person name="Van de Peer Y."/>
            <person name="Liu Z.J."/>
        </authorList>
    </citation>
    <scope>NUCLEOTIDE SEQUENCE [LARGE SCALE GENOMIC DNA]</scope>
    <source>
        <strain evidence="4">Lor288</strain>
    </source>
</reference>
<keyword evidence="5" id="KW-1185">Reference proteome</keyword>
<dbReference type="PANTHER" id="PTHR35323">
    <property type="entry name" value="SAP DOMAIN-CONTAINING PROTEIN"/>
    <property type="match status" value="1"/>
</dbReference>
<proteinExistence type="predicted"/>
<feature type="compositionally biased region" description="Polar residues" evidence="1">
    <location>
        <begin position="333"/>
        <end position="343"/>
    </location>
</feature>
<accession>A0ABR2N174</accession>
<evidence type="ECO:0000256" key="1">
    <source>
        <dbReference type="SAM" id="MobiDB-lite"/>
    </source>
</evidence>
<evidence type="ECO:0000259" key="3">
    <source>
        <dbReference type="Pfam" id="PF24766"/>
    </source>
</evidence>
<feature type="domain" description="DUF7699" evidence="3">
    <location>
        <begin position="183"/>
        <end position="267"/>
    </location>
</feature>
<gene>
    <name evidence="4" type="ORF">KSP40_PGU012875</name>
</gene>
<dbReference type="Proteomes" id="UP001412067">
    <property type="component" value="Unassembled WGS sequence"/>
</dbReference>